<evidence type="ECO:0000313" key="2">
    <source>
        <dbReference type="EMBL" id="EDL90481.1"/>
    </source>
</evidence>
<protein>
    <submittedName>
        <fullName evidence="2">RCG50445</fullName>
    </submittedName>
</protein>
<name>A6JYM2_RAT</name>
<accession>A6JYM2</accession>
<dbReference type="AlphaFoldDB" id="A6JYM2"/>
<dbReference type="Proteomes" id="UP000234681">
    <property type="component" value="Chromosome 5"/>
</dbReference>
<reference evidence="2 3" key="1">
    <citation type="submission" date="2005-09" db="EMBL/GenBank/DDBJ databases">
        <authorList>
            <person name="Mural R.J."/>
            <person name="Li P.W."/>
            <person name="Adams M.D."/>
            <person name="Amanatides P.G."/>
            <person name="Baden-Tillson H."/>
            <person name="Barnstead M."/>
            <person name="Chin S.H."/>
            <person name="Dew I."/>
            <person name="Evans C.A."/>
            <person name="Ferriera S."/>
            <person name="Flanigan M."/>
            <person name="Fosler C."/>
            <person name="Glodek A."/>
            <person name="Gu Z."/>
            <person name="Holt R.A."/>
            <person name="Jennings D."/>
            <person name="Kraft C.L."/>
            <person name="Lu F."/>
            <person name="Nguyen T."/>
            <person name="Nusskern D.R."/>
            <person name="Pfannkoch C.M."/>
            <person name="Sitter C."/>
            <person name="Sutton G.G."/>
            <person name="Venter J.C."/>
            <person name="Wang Z."/>
            <person name="Woodage T."/>
            <person name="Zheng X.H."/>
            <person name="Zhong F."/>
        </authorList>
    </citation>
    <scope>NUCLEOTIDE SEQUENCE [LARGE SCALE GENOMIC DNA]</scope>
    <source>
        <strain>BN</strain>
        <strain evidence="3">Sprague-Dawley</strain>
    </source>
</reference>
<organism evidence="2 3">
    <name type="scientific">Rattus norvegicus</name>
    <name type="common">Rat</name>
    <dbReference type="NCBI Taxonomy" id="10116"/>
    <lineage>
        <taxon>Eukaryota</taxon>
        <taxon>Metazoa</taxon>
        <taxon>Chordata</taxon>
        <taxon>Craniata</taxon>
        <taxon>Vertebrata</taxon>
        <taxon>Euteleostomi</taxon>
        <taxon>Mammalia</taxon>
        <taxon>Eutheria</taxon>
        <taxon>Euarchontoglires</taxon>
        <taxon>Glires</taxon>
        <taxon>Rodentia</taxon>
        <taxon>Myomorpha</taxon>
        <taxon>Muroidea</taxon>
        <taxon>Muridae</taxon>
        <taxon>Murinae</taxon>
        <taxon>Rattus</taxon>
    </lineage>
</organism>
<sequence length="44" mass="4955">MRVYIHSSMQQPERKRLASLGRACDSPASLAPATHIRPWHGDPE</sequence>
<feature type="region of interest" description="Disordered" evidence="1">
    <location>
        <begin position="1"/>
        <end position="44"/>
    </location>
</feature>
<gene>
    <name evidence="2" type="ORF">rCG_50445</name>
</gene>
<evidence type="ECO:0000313" key="3">
    <source>
        <dbReference type="Proteomes" id="UP000234681"/>
    </source>
</evidence>
<evidence type="ECO:0000256" key="1">
    <source>
        <dbReference type="SAM" id="MobiDB-lite"/>
    </source>
</evidence>
<dbReference type="EMBL" id="CH474008">
    <property type="protein sequence ID" value="EDL90481.1"/>
    <property type="molecule type" value="Genomic_DNA"/>
</dbReference>
<proteinExistence type="predicted"/>